<evidence type="ECO:0000313" key="5">
    <source>
        <dbReference type="EMBL" id="GGX44007.1"/>
    </source>
</evidence>
<reference evidence="5" key="1">
    <citation type="journal article" date="2014" name="Int. J. Syst. Evol. Microbiol.">
        <title>Complete genome sequence of Corynebacterium casei LMG S-19264T (=DSM 44701T), isolated from a smear-ripened cheese.</title>
        <authorList>
            <consortium name="US DOE Joint Genome Institute (JGI-PGF)"/>
            <person name="Walter F."/>
            <person name="Albersmeier A."/>
            <person name="Kalinowski J."/>
            <person name="Ruckert C."/>
        </authorList>
    </citation>
    <scope>NUCLEOTIDE SEQUENCE</scope>
    <source>
        <strain evidence="5">KCTC 22169</strain>
    </source>
</reference>
<dbReference type="Gene3D" id="1.10.10.60">
    <property type="entry name" value="Homeodomain-like"/>
    <property type="match status" value="1"/>
</dbReference>
<evidence type="ECO:0000313" key="6">
    <source>
        <dbReference type="Proteomes" id="UP000626148"/>
    </source>
</evidence>
<evidence type="ECO:0000259" key="4">
    <source>
        <dbReference type="PROSITE" id="PS01124"/>
    </source>
</evidence>
<dbReference type="PROSITE" id="PS01124">
    <property type="entry name" value="HTH_ARAC_FAMILY_2"/>
    <property type="match status" value="1"/>
</dbReference>
<dbReference type="PANTHER" id="PTHR47894">
    <property type="entry name" value="HTH-TYPE TRANSCRIPTIONAL REGULATOR GADX"/>
    <property type="match status" value="1"/>
</dbReference>
<dbReference type="InterPro" id="IPR018060">
    <property type="entry name" value="HTH_AraC"/>
</dbReference>
<keyword evidence="1" id="KW-0805">Transcription regulation</keyword>
<dbReference type="Proteomes" id="UP000626148">
    <property type="component" value="Unassembled WGS sequence"/>
</dbReference>
<dbReference type="InterPro" id="IPR009057">
    <property type="entry name" value="Homeodomain-like_sf"/>
</dbReference>
<organism evidence="5 6">
    <name type="scientific">Saccharospirillum salsuginis</name>
    <dbReference type="NCBI Taxonomy" id="418750"/>
    <lineage>
        <taxon>Bacteria</taxon>
        <taxon>Pseudomonadati</taxon>
        <taxon>Pseudomonadota</taxon>
        <taxon>Gammaproteobacteria</taxon>
        <taxon>Oceanospirillales</taxon>
        <taxon>Saccharospirillaceae</taxon>
        <taxon>Saccharospirillum</taxon>
    </lineage>
</organism>
<name>A0A918K3J0_9GAMM</name>
<dbReference type="EMBL" id="BMXR01000002">
    <property type="protein sequence ID" value="GGX44007.1"/>
    <property type="molecule type" value="Genomic_DNA"/>
</dbReference>
<protein>
    <submittedName>
        <fullName evidence="5">AraC family transcriptional regulator</fullName>
    </submittedName>
</protein>
<evidence type="ECO:0000256" key="3">
    <source>
        <dbReference type="ARBA" id="ARBA00023163"/>
    </source>
</evidence>
<reference evidence="5" key="2">
    <citation type="submission" date="2020-09" db="EMBL/GenBank/DDBJ databases">
        <authorList>
            <person name="Sun Q."/>
            <person name="Kim S."/>
        </authorList>
    </citation>
    <scope>NUCLEOTIDE SEQUENCE</scope>
    <source>
        <strain evidence="5">KCTC 22169</strain>
    </source>
</reference>
<feature type="domain" description="HTH araC/xylS-type" evidence="4">
    <location>
        <begin position="232"/>
        <end position="330"/>
    </location>
</feature>
<keyword evidence="3" id="KW-0804">Transcription</keyword>
<sequence>MSTVPNSIIAAHARAAQTRGANVEAFLHRFDLDPDAVFREQGRSDIQAFGQWLGTLWREMGDESGGFCRQKMKTGTFAMANYAVASAGTLRKALIRSGQFYDIVGDCLNVSLHEEGQEARVVIQLREPSDLDRRVFYDSLLIIWLRWSSWLVDTPLLPERVHLSFDWPPYREEYEAMYGCPVYARQPECALIFDRAYLDLPVNRTPEQMAEFLAQAPSVLLTQYRRDRSLAQQVRRILNASQDPLTLDQSHVADRLAVSPATLRRHLHSEGTRFQALKDQWRRGRAVHLLKTTDWTLQRIALELGFSEASAFHRAFKRWTRINPGDYRQPPPS</sequence>
<comment type="caution">
    <text evidence="5">The sequence shown here is derived from an EMBL/GenBank/DDBJ whole genome shotgun (WGS) entry which is preliminary data.</text>
</comment>
<dbReference type="SUPFAM" id="SSF46689">
    <property type="entry name" value="Homeodomain-like"/>
    <property type="match status" value="1"/>
</dbReference>
<keyword evidence="6" id="KW-1185">Reference proteome</keyword>
<dbReference type="Pfam" id="PF12833">
    <property type="entry name" value="HTH_18"/>
    <property type="match status" value="1"/>
</dbReference>
<evidence type="ECO:0000256" key="1">
    <source>
        <dbReference type="ARBA" id="ARBA00023015"/>
    </source>
</evidence>
<dbReference type="GO" id="GO:0000976">
    <property type="term" value="F:transcription cis-regulatory region binding"/>
    <property type="evidence" value="ECO:0007669"/>
    <property type="project" value="TreeGrafter"/>
</dbReference>
<accession>A0A918K3J0</accession>
<dbReference type="GO" id="GO:0005829">
    <property type="term" value="C:cytosol"/>
    <property type="evidence" value="ECO:0007669"/>
    <property type="project" value="TreeGrafter"/>
</dbReference>
<gene>
    <name evidence="5" type="primary">oruR</name>
    <name evidence="5" type="ORF">GCM10007392_08460</name>
</gene>
<dbReference type="AlphaFoldDB" id="A0A918K3J0"/>
<proteinExistence type="predicted"/>
<dbReference type="GO" id="GO:0003700">
    <property type="term" value="F:DNA-binding transcription factor activity"/>
    <property type="evidence" value="ECO:0007669"/>
    <property type="project" value="InterPro"/>
</dbReference>
<dbReference type="PANTHER" id="PTHR47894:SF1">
    <property type="entry name" value="HTH-TYPE TRANSCRIPTIONAL REGULATOR VQSM"/>
    <property type="match status" value="1"/>
</dbReference>
<dbReference type="RefSeq" id="WP_189607250.1">
    <property type="nucleotide sequence ID" value="NZ_BMXR01000002.1"/>
</dbReference>
<dbReference type="InterPro" id="IPR032687">
    <property type="entry name" value="AraC-type_N"/>
</dbReference>
<dbReference type="Pfam" id="PF12625">
    <property type="entry name" value="Arabinose_bd"/>
    <property type="match status" value="1"/>
</dbReference>
<keyword evidence="2" id="KW-0238">DNA-binding</keyword>
<dbReference type="SMART" id="SM00342">
    <property type="entry name" value="HTH_ARAC"/>
    <property type="match status" value="1"/>
</dbReference>
<evidence type="ECO:0000256" key="2">
    <source>
        <dbReference type="ARBA" id="ARBA00023125"/>
    </source>
</evidence>